<reference evidence="3 4" key="1">
    <citation type="submission" date="2018-10" db="EMBL/GenBank/DDBJ databases">
        <title>A high-quality apple genome assembly.</title>
        <authorList>
            <person name="Hu J."/>
        </authorList>
    </citation>
    <scope>NUCLEOTIDE SEQUENCE [LARGE SCALE GENOMIC DNA]</scope>
    <source>
        <strain evidence="4">cv. HFTH1</strain>
        <tissue evidence="3">Young leaf</tissue>
    </source>
</reference>
<evidence type="ECO:0008006" key="5">
    <source>
        <dbReference type="Google" id="ProtNLM"/>
    </source>
</evidence>
<dbReference type="FunFam" id="3.40.50.2000:FF:000152">
    <property type="entry name" value="Glycosyltransferase"/>
    <property type="match status" value="1"/>
</dbReference>
<keyword evidence="4" id="KW-1185">Reference proteome</keyword>
<comment type="caution">
    <text evidence="3">The sequence shown here is derived from an EMBL/GenBank/DDBJ whole genome shotgun (WGS) entry which is preliminary data.</text>
</comment>
<dbReference type="GO" id="GO:0008194">
    <property type="term" value="F:UDP-glycosyltransferase activity"/>
    <property type="evidence" value="ECO:0007669"/>
    <property type="project" value="InterPro"/>
</dbReference>
<evidence type="ECO:0000256" key="2">
    <source>
        <dbReference type="ARBA" id="ARBA00022679"/>
    </source>
</evidence>
<dbReference type="CDD" id="cd03784">
    <property type="entry name" value="GT1_Gtf-like"/>
    <property type="match status" value="2"/>
</dbReference>
<name>A0A498IN03_MALDO</name>
<keyword evidence="1" id="KW-0328">Glycosyltransferase</keyword>
<evidence type="ECO:0000313" key="3">
    <source>
        <dbReference type="EMBL" id="RXH84928.1"/>
    </source>
</evidence>
<proteinExistence type="predicted"/>
<dbReference type="InterPro" id="IPR002213">
    <property type="entry name" value="UDP_glucos_trans"/>
</dbReference>
<evidence type="ECO:0000313" key="4">
    <source>
        <dbReference type="Proteomes" id="UP000290289"/>
    </source>
</evidence>
<dbReference type="Proteomes" id="UP000290289">
    <property type="component" value="Chromosome 11"/>
</dbReference>
<dbReference type="Gene3D" id="3.40.50.2000">
    <property type="entry name" value="Glycogen Phosphorylase B"/>
    <property type="match status" value="5"/>
</dbReference>
<dbReference type="FunFam" id="3.40.50.2000:FF:000138">
    <property type="entry name" value="Glycosyltransferase"/>
    <property type="match status" value="2"/>
</dbReference>
<keyword evidence="2" id="KW-0808">Transferase</keyword>
<dbReference type="SUPFAM" id="SSF53756">
    <property type="entry name" value="UDP-Glycosyltransferase/glycogen phosphorylase"/>
    <property type="match status" value="3"/>
</dbReference>
<dbReference type="PANTHER" id="PTHR48045">
    <property type="entry name" value="UDP-GLYCOSYLTRANSFERASE 72B1"/>
    <property type="match status" value="1"/>
</dbReference>
<dbReference type="PANTHER" id="PTHR48045:SF22">
    <property type="entry name" value="UDP-GLUCURONOSYL_UDP-GLUCOSYLTRANSFERASE"/>
    <property type="match status" value="1"/>
</dbReference>
<evidence type="ECO:0000256" key="1">
    <source>
        <dbReference type="ARBA" id="ARBA00022676"/>
    </source>
</evidence>
<accession>A0A498IN03</accession>
<sequence length="974" mass="110127">MLSCVFIERGNERVDYIPGVSSTRLADLPFISEIFPNILHHILEDFSWVPRAQYLLFPSIYELEPQVIDILRSIFSLPIYTIGPLIPYIKSNDHPSSGINYLQWLDSQPCSSVLYISMGSFLSFSGAQMDEIAGALRLSRVRFIWVARGETDRLKNACGDMGLVVPWCEQLRVLCHSSVGGFLTHCGWNSVREGVFAGVPFLTFPLRMDQGMVSKMIVEDWKVGWRLRKAEDKIDHLVTSEEIAVLAQKFMDLEDDEGREMRRRARELKQICHDAIEEGGSSQTNINAFIRTSLSSSMKATEIFLLNSFSWVPKAQYLLFSAISYELETLTIDILRSELSLPIYTMGPSIPYYEQNDPPTQVEQVPLPLVERFPGSIPRLFETLAYFPASILYLAMGSFLSVSSVQMDEIAAGLCKSGVRFIWPVRGETDRVKEVCGDMGLVVPWCDQLRVGWRVRKVEDSDNRGYCRKFMDLEDDEGKEMRRTARELKQLCHDAIAEGGSSHTIIKAFISHFAEGVHMNPARDQRAPICHVVAMPYPGRGHINPMMNLCKLLTSQKPDILITFVVTEEWLGFIGSEATPDNIRLTTIPNVVPSELVRAADMDGFIDAIMTKMEAPFERLMDRLEPPPCLIVADTFLPWAVRVGNRRSIPAASFWPMPASLFSVFQHFDLLAQNGHYPVELLERGNERVDYIPGVSSTRLADLPHFMNRISPRILHHIHEDFSWVPKAQSLLFPSIYELEPQVIDVLRSKFSLPIYTVGPLIPYGKSNDHPSAGIDYLRWLDSQPCSSVLYISMGSFLSFSGAQMDEIAVGLRMSGVRFIWVARGETDRLKDACGDMGLVVPWCEQLRVLCHSSVGGFLTHCGWNSVREAVFAGVPFLTFPLLMDQGMVSNMIVEDWKVGWRLRKAEDRMDHLVTREEIAGLAQKFMDLEDDEGREMRRRAKELKQICHGAIDEGGSSQTNISAFLRDISQSYA</sequence>
<gene>
    <name evidence="3" type="ORF">DVH24_041696</name>
</gene>
<dbReference type="AlphaFoldDB" id="A0A498IN03"/>
<dbReference type="EMBL" id="RDQH01000337">
    <property type="protein sequence ID" value="RXH84928.1"/>
    <property type="molecule type" value="Genomic_DNA"/>
</dbReference>
<protein>
    <recommendedName>
        <fullName evidence="5">UDP-glycosyltransferases domain-containing protein</fullName>
    </recommendedName>
</protein>
<organism evidence="3 4">
    <name type="scientific">Malus domestica</name>
    <name type="common">Apple</name>
    <name type="synonym">Pyrus malus</name>
    <dbReference type="NCBI Taxonomy" id="3750"/>
    <lineage>
        <taxon>Eukaryota</taxon>
        <taxon>Viridiplantae</taxon>
        <taxon>Streptophyta</taxon>
        <taxon>Embryophyta</taxon>
        <taxon>Tracheophyta</taxon>
        <taxon>Spermatophyta</taxon>
        <taxon>Magnoliopsida</taxon>
        <taxon>eudicotyledons</taxon>
        <taxon>Gunneridae</taxon>
        <taxon>Pentapetalae</taxon>
        <taxon>rosids</taxon>
        <taxon>fabids</taxon>
        <taxon>Rosales</taxon>
        <taxon>Rosaceae</taxon>
        <taxon>Amygdaloideae</taxon>
        <taxon>Maleae</taxon>
        <taxon>Malus</taxon>
    </lineage>
</organism>
<dbReference type="Pfam" id="PF00201">
    <property type="entry name" value="UDPGT"/>
    <property type="match status" value="2"/>
</dbReference>